<dbReference type="InterPro" id="IPR012675">
    <property type="entry name" value="Beta-grasp_dom_sf"/>
</dbReference>
<dbReference type="InterPro" id="IPR016155">
    <property type="entry name" value="Mopterin_synth/thiamin_S_b"/>
</dbReference>
<protein>
    <submittedName>
        <fullName evidence="1">MoaD/ThiS family protein</fullName>
    </submittedName>
</protein>
<dbReference type="RefSeq" id="WP_120772925.1">
    <property type="nucleotide sequence ID" value="NZ_CP032627.1"/>
</dbReference>
<sequence length="82" mass="9290">MKVKKVKLFGFLGAFIAPEIKLDLPDKINKNIILSVLTEQYPMHRTEFLQCNVAVNQVYIFDEEVDSRNIEEIAIIPPVSGG</sequence>
<name>A0A387BCF6_9LACT</name>
<evidence type="ECO:0000313" key="2">
    <source>
        <dbReference type="Proteomes" id="UP000269374"/>
    </source>
</evidence>
<dbReference type="KEGG" id="lact:D7I46_11070"/>
<reference evidence="1 2" key="1">
    <citation type="submission" date="2018-09" db="EMBL/GenBank/DDBJ databases">
        <title>Genome sequencing of strain 1JSPR-7.</title>
        <authorList>
            <person name="Heo J."/>
            <person name="Kim S.-J."/>
            <person name="Kwon S.-W."/>
        </authorList>
    </citation>
    <scope>NUCLEOTIDE SEQUENCE [LARGE SCALE GENOMIC DNA]</scope>
    <source>
        <strain evidence="1 2">1JSPR-7</strain>
    </source>
</reference>
<dbReference type="EMBL" id="CP032627">
    <property type="protein sequence ID" value="AYG01555.1"/>
    <property type="molecule type" value="Genomic_DNA"/>
</dbReference>
<dbReference type="AlphaFoldDB" id="A0A387BCF6"/>
<dbReference type="InterPro" id="IPR003749">
    <property type="entry name" value="ThiS/MoaD-like"/>
</dbReference>
<dbReference type="Pfam" id="PF02597">
    <property type="entry name" value="ThiS"/>
    <property type="match status" value="1"/>
</dbReference>
<gene>
    <name evidence="1" type="ORF">D7I46_11070</name>
</gene>
<accession>A0A387BCF6</accession>
<dbReference type="Gene3D" id="3.10.20.30">
    <property type="match status" value="1"/>
</dbReference>
<evidence type="ECO:0000313" key="1">
    <source>
        <dbReference type="EMBL" id="AYG01555.1"/>
    </source>
</evidence>
<keyword evidence="2" id="KW-1185">Reference proteome</keyword>
<dbReference type="Proteomes" id="UP000269374">
    <property type="component" value="Chromosome"/>
</dbReference>
<dbReference type="SUPFAM" id="SSF54285">
    <property type="entry name" value="MoaD/ThiS"/>
    <property type="match status" value="1"/>
</dbReference>
<dbReference type="OrthoDB" id="598356at2"/>
<proteinExistence type="predicted"/>
<organism evidence="1 2">
    <name type="scientific">Lactococcus allomyrinae</name>
    <dbReference type="NCBI Taxonomy" id="2419773"/>
    <lineage>
        <taxon>Bacteria</taxon>
        <taxon>Bacillati</taxon>
        <taxon>Bacillota</taxon>
        <taxon>Bacilli</taxon>
        <taxon>Lactobacillales</taxon>
        <taxon>Streptococcaceae</taxon>
        <taxon>Lactococcus</taxon>
    </lineage>
</organism>